<feature type="domain" description="Peptidase S1" evidence="1">
    <location>
        <begin position="12"/>
        <end position="108"/>
    </location>
</feature>
<gene>
    <name evidence="3" type="primary">LOC111357072</name>
</gene>
<dbReference type="Pfam" id="PF00089">
    <property type="entry name" value="Trypsin"/>
    <property type="match status" value="1"/>
</dbReference>
<name>A0A9J7IY07_SPOLT</name>
<dbReference type="Proteomes" id="UP000301870">
    <property type="component" value="Chromosome 24"/>
</dbReference>
<evidence type="ECO:0000313" key="3">
    <source>
        <dbReference type="RefSeq" id="XP_022827390.1"/>
    </source>
</evidence>
<dbReference type="RefSeq" id="XP_022827390.1">
    <property type="nucleotide sequence ID" value="XM_022971622.1"/>
</dbReference>
<sequence length="108" mass="11004">MPTAALSNPLAQLCDSSGFRGRNATASASAQLITLSPVAVLPSEACNQIIPQMTVVPSMVCGTSVGGGCEGDIGNPLVCNPQSTPVLEGLLTRFNNCGVILVVPEVYT</sequence>
<organism evidence="2 3">
    <name type="scientific">Spodoptera litura</name>
    <name type="common">Asian cotton leafworm</name>
    <dbReference type="NCBI Taxonomy" id="69820"/>
    <lineage>
        <taxon>Eukaryota</taxon>
        <taxon>Metazoa</taxon>
        <taxon>Ecdysozoa</taxon>
        <taxon>Arthropoda</taxon>
        <taxon>Hexapoda</taxon>
        <taxon>Insecta</taxon>
        <taxon>Pterygota</taxon>
        <taxon>Neoptera</taxon>
        <taxon>Endopterygota</taxon>
        <taxon>Lepidoptera</taxon>
        <taxon>Glossata</taxon>
        <taxon>Ditrysia</taxon>
        <taxon>Noctuoidea</taxon>
        <taxon>Noctuidae</taxon>
        <taxon>Amphipyrinae</taxon>
        <taxon>Spodoptera</taxon>
    </lineage>
</organism>
<protein>
    <submittedName>
        <fullName evidence="3">Kallikrein-14-like</fullName>
    </submittedName>
</protein>
<dbReference type="InterPro" id="IPR009003">
    <property type="entry name" value="Peptidase_S1_PA"/>
</dbReference>
<dbReference type="InterPro" id="IPR001254">
    <property type="entry name" value="Trypsin_dom"/>
</dbReference>
<dbReference type="Gene3D" id="2.40.10.10">
    <property type="entry name" value="Trypsin-like serine proteases"/>
    <property type="match status" value="1"/>
</dbReference>
<evidence type="ECO:0000259" key="1">
    <source>
        <dbReference type="Pfam" id="PF00089"/>
    </source>
</evidence>
<dbReference type="GO" id="GO:0006508">
    <property type="term" value="P:proteolysis"/>
    <property type="evidence" value="ECO:0007669"/>
    <property type="project" value="InterPro"/>
</dbReference>
<dbReference type="AlphaFoldDB" id="A0A9J7IY07"/>
<dbReference type="GeneID" id="111357072"/>
<dbReference type="SUPFAM" id="SSF50494">
    <property type="entry name" value="Trypsin-like serine proteases"/>
    <property type="match status" value="1"/>
</dbReference>
<dbReference type="KEGG" id="sliu:111357072"/>
<dbReference type="GO" id="GO:0004252">
    <property type="term" value="F:serine-type endopeptidase activity"/>
    <property type="evidence" value="ECO:0007669"/>
    <property type="project" value="InterPro"/>
</dbReference>
<proteinExistence type="predicted"/>
<keyword evidence="2" id="KW-1185">Reference proteome</keyword>
<reference evidence="3" key="1">
    <citation type="submission" date="2025-08" db="UniProtKB">
        <authorList>
            <consortium name="RefSeq"/>
        </authorList>
    </citation>
    <scope>IDENTIFICATION</scope>
    <source>
        <strain evidence="3">Ishihara</strain>
        <tissue evidence="3">Whole body</tissue>
    </source>
</reference>
<accession>A0A9J7IY07</accession>
<dbReference type="InterPro" id="IPR043504">
    <property type="entry name" value="Peptidase_S1_PA_chymotrypsin"/>
</dbReference>
<dbReference type="OrthoDB" id="8189841at2759"/>
<evidence type="ECO:0000313" key="2">
    <source>
        <dbReference type="Proteomes" id="UP000301870"/>
    </source>
</evidence>